<evidence type="ECO:0000313" key="3">
    <source>
        <dbReference type="Proteomes" id="UP000228380"/>
    </source>
</evidence>
<evidence type="ECO:0000256" key="2">
    <source>
        <dbReference type="SAM" id="Coils"/>
    </source>
</evidence>
<proteinExistence type="predicted"/>
<feature type="coiled-coil region" evidence="2">
    <location>
        <begin position="112"/>
        <end position="146"/>
    </location>
</feature>
<feature type="coiled-coil region" evidence="2">
    <location>
        <begin position="175"/>
        <end position="552"/>
    </location>
</feature>
<keyword evidence="3" id="KW-1185">Reference proteome</keyword>
<dbReference type="KEGG" id="pda:103711489"/>
<dbReference type="PANTHER" id="PTHR23160">
    <property type="entry name" value="SYNAPTONEMAL COMPLEX PROTEIN-RELATED"/>
    <property type="match status" value="1"/>
</dbReference>
<dbReference type="AlphaFoldDB" id="A0A8B7CBQ2"/>
<dbReference type="GeneID" id="103711489"/>
<evidence type="ECO:0000313" key="4">
    <source>
        <dbReference type="RefSeq" id="XP_008795862.1"/>
    </source>
</evidence>
<name>A0A8B7CBQ2_PHODC</name>
<reference evidence="3" key="1">
    <citation type="journal article" date="2019" name="Nat. Commun.">
        <title>Genome-wide association mapping of date palm fruit traits.</title>
        <authorList>
            <person name="Hazzouri K.M."/>
            <person name="Gros-Balthazard M."/>
            <person name="Flowers J.M."/>
            <person name="Copetti D."/>
            <person name="Lemansour A."/>
            <person name="Lebrun M."/>
            <person name="Masmoudi K."/>
            <person name="Ferrand S."/>
            <person name="Dhar M.I."/>
            <person name="Fresquez Z.A."/>
            <person name="Rosas U."/>
            <person name="Zhang J."/>
            <person name="Talag J."/>
            <person name="Lee S."/>
            <person name="Kudrna D."/>
            <person name="Powell R.F."/>
            <person name="Leitch I.J."/>
            <person name="Krueger R.R."/>
            <person name="Wing R.A."/>
            <person name="Amiri K.M.A."/>
            <person name="Purugganan M.D."/>
        </authorList>
    </citation>
    <scope>NUCLEOTIDE SEQUENCE [LARGE SCALE GENOMIC DNA]</scope>
    <source>
        <strain evidence="3">cv. Khalas</strain>
    </source>
</reference>
<dbReference type="Proteomes" id="UP000228380">
    <property type="component" value="Chromosome 1"/>
</dbReference>
<organism evidence="3 4">
    <name type="scientific">Phoenix dactylifera</name>
    <name type="common">Date palm</name>
    <dbReference type="NCBI Taxonomy" id="42345"/>
    <lineage>
        <taxon>Eukaryota</taxon>
        <taxon>Viridiplantae</taxon>
        <taxon>Streptophyta</taxon>
        <taxon>Embryophyta</taxon>
        <taxon>Tracheophyta</taxon>
        <taxon>Spermatophyta</taxon>
        <taxon>Magnoliopsida</taxon>
        <taxon>Liliopsida</taxon>
        <taxon>Arecaceae</taxon>
        <taxon>Coryphoideae</taxon>
        <taxon>Phoeniceae</taxon>
        <taxon>Phoenix</taxon>
    </lineage>
</organism>
<feature type="coiled-coil region" evidence="2">
    <location>
        <begin position="603"/>
        <end position="662"/>
    </location>
</feature>
<sequence length="779" mass="89131">MQSKKMAFSAALSGNFPTTSSPYCSSHHYHLTLNQKQRFLVSLKAQRKINCRPLVIRSALKKLQSDVSNGDNGATEPAGVLLERLFAKRQKLEEMMSRDSNLSDDAELNMNLEILESDIQAALSALRMKEEDLQDAERRVLVEQTKLNLTKQDLERREEEITTVFDKQLQMEEDLKKANGDLASQARQIEDLKLLVEEQGEKIASLQVSLSQKEDVLEKLENELMMKNEEARILSSAIDSKEQLLYEANEVIREQETKIEALQQDIKEKEHDLAESLKMRKADEERTKVLEATLEKQTVEWLKAQKELKELTEQASQNINDMEESFEEFQRVRSLLAAVRSELISSQEFLASSRRKMEDQAFQFEKQVAEINEQKFLVMSYSENLKVAQIKVENKRSELRVAHARCKELETQLSVEKENIERLQEDLSRERASLEQKTQKVALLQNELREKEMEYSDIQNLLQVKESELVEASLQIQHLKSEKAHVQAILQEKDNDYFNAQKKLAEVNHDIAELQRLINSKEEQLIQTTTRLQEKEEKIQIMQHDLDNTKLKYSEATSIVQRIAQLTNKLVVSVKDEEGCISAPVDEGSLLGDVGHDASFGKQKQLETELEMVKKSLRQKEMDFLAAQKALTIKEQEFRAALKRLDMQEKELKTMKERLRGDADGLMKLYSLAQERIGGRSVGDLAIERLQVEVAQLEAEAATTALQKLADMTCQLLKDPDPNMDIGTVMLPAEGVGSSAYSYGRIKGLEEAEKEVAHLFALTEQLVNEARISVTEQQH</sequence>
<protein>
    <submittedName>
        <fullName evidence="4">Centrosome-associated protein CEP250 isoform X1</fullName>
    </submittedName>
</protein>
<evidence type="ECO:0000256" key="1">
    <source>
        <dbReference type="ARBA" id="ARBA00023054"/>
    </source>
</evidence>
<accession>A0A8B7CBQ2</accession>
<dbReference type="PANTHER" id="PTHR23160:SF19">
    <property type="entry name" value="MYOSIN HEAVY CHAIN-RELATED PROTEIN"/>
    <property type="match status" value="1"/>
</dbReference>
<gene>
    <name evidence="4" type="primary">LOC103711489</name>
</gene>
<keyword evidence="1 2" id="KW-0175">Coiled coil</keyword>
<dbReference type="RefSeq" id="XP_008795862.1">
    <property type="nucleotide sequence ID" value="XM_008797640.4"/>
</dbReference>
<dbReference type="OrthoDB" id="2019763at2759"/>
<reference evidence="4" key="2">
    <citation type="submission" date="2025-08" db="UniProtKB">
        <authorList>
            <consortium name="RefSeq"/>
        </authorList>
    </citation>
    <scope>IDENTIFICATION</scope>
    <source>
        <tissue evidence="4">Young leaves</tissue>
    </source>
</reference>